<dbReference type="InterPro" id="IPR000515">
    <property type="entry name" value="MetI-like"/>
</dbReference>
<evidence type="ECO:0000256" key="5">
    <source>
        <dbReference type="ARBA" id="ARBA00022989"/>
    </source>
</evidence>
<dbReference type="InterPro" id="IPR050901">
    <property type="entry name" value="BP-dep_ABC_trans_perm"/>
</dbReference>
<protein>
    <submittedName>
        <fullName evidence="9">Sugar ABC transporter permease</fullName>
    </submittedName>
</protein>
<feature type="transmembrane region" description="Helical" evidence="7">
    <location>
        <begin position="255"/>
        <end position="276"/>
    </location>
</feature>
<feature type="transmembrane region" description="Helical" evidence="7">
    <location>
        <begin position="200"/>
        <end position="222"/>
    </location>
</feature>
<dbReference type="PANTHER" id="PTHR32243:SF34">
    <property type="entry name" value="GALACTOOLIGOSACCHARIDES TRANSPORT SYSTEM PERMEASE PROTEIN GANQ"/>
    <property type="match status" value="1"/>
</dbReference>
<dbReference type="EMBL" id="CP058561">
    <property type="protein sequence ID" value="QUH31083.1"/>
    <property type="molecule type" value="Genomic_DNA"/>
</dbReference>
<dbReference type="PROSITE" id="PS50928">
    <property type="entry name" value="ABC_TM1"/>
    <property type="match status" value="1"/>
</dbReference>
<feature type="transmembrane region" description="Helical" evidence="7">
    <location>
        <begin position="152"/>
        <end position="171"/>
    </location>
</feature>
<keyword evidence="10" id="KW-1185">Reference proteome</keyword>
<feature type="transmembrane region" description="Helical" evidence="7">
    <location>
        <begin position="21"/>
        <end position="46"/>
    </location>
</feature>
<evidence type="ECO:0000256" key="4">
    <source>
        <dbReference type="ARBA" id="ARBA00022692"/>
    </source>
</evidence>
<name>A0A8J8MDW2_9FIRM</name>
<feature type="domain" description="ABC transmembrane type-1" evidence="8">
    <location>
        <begin position="84"/>
        <end position="276"/>
    </location>
</feature>
<evidence type="ECO:0000313" key="10">
    <source>
        <dbReference type="Proteomes" id="UP000677305"/>
    </source>
</evidence>
<reference evidence="9 10" key="1">
    <citation type="submission" date="2020-07" db="EMBL/GenBank/DDBJ databases">
        <title>Vallitalea guaymasensis genome.</title>
        <authorList>
            <person name="Postec A."/>
        </authorList>
    </citation>
    <scope>NUCLEOTIDE SEQUENCE [LARGE SCALE GENOMIC DNA]</scope>
    <source>
        <strain evidence="9 10">Ra1766G1</strain>
    </source>
</reference>
<dbReference type="CDD" id="cd06261">
    <property type="entry name" value="TM_PBP2"/>
    <property type="match status" value="1"/>
</dbReference>
<evidence type="ECO:0000259" key="8">
    <source>
        <dbReference type="PROSITE" id="PS50928"/>
    </source>
</evidence>
<evidence type="ECO:0000256" key="1">
    <source>
        <dbReference type="ARBA" id="ARBA00004651"/>
    </source>
</evidence>
<evidence type="ECO:0000256" key="2">
    <source>
        <dbReference type="ARBA" id="ARBA00022448"/>
    </source>
</evidence>
<evidence type="ECO:0000256" key="6">
    <source>
        <dbReference type="ARBA" id="ARBA00023136"/>
    </source>
</evidence>
<keyword evidence="6 7" id="KW-0472">Membrane</keyword>
<accession>A0A8J8MDW2</accession>
<comment type="similarity">
    <text evidence="7">Belongs to the binding-protein-dependent transport system permease family.</text>
</comment>
<comment type="subcellular location">
    <subcellularLocation>
        <location evidence="1 7">Cell membrane</location>
        <topology evidence="1 7">Multi-pass membrane protein</topology>
    </subcellularLocation>
</comment>
<organism evidence="9 10">
    <name type="scientific">Vallitalea guaymasensis</name>
    <dbReference type="NCBI Taxonomy" id="1185412"/>
    <lineage>
        <taxon>Bacteria</taxon>
        <taxon>Bacillati</taxon>
        <taxon>Bacillota</taxon>
        <taxon>Clostridia</taxon>
        <taxon>Lachnospirales</taxon>
        <taxon>Vallitaleaceae</taxon>
        <taxon>Vallitalea</taxon>
    </lineage>
</organism>
<keyword evidence="2 7" id="KW-0813">Transport</keyword>
<evidence type="ECO:0000256" key="7">
    <source>
        <dbReference type="RuleBase" id="RU363032"/>
    </source>
</evidence>
<dbReference type="Gene3D" id="1.10.3720.10">
    <property type="entry name" value="MetI-like"/>
    <property type="match status" value="1"/>
</dbReference>
<dbReference type="GO" id="GO:0005886">
    <property type="term" value="C:plasma membrane"/>
    <property type="evidence" value="ECO:0007669"/>
    <property type="project" value="UniProtKB-SubCell"/>
</dbReference>
<dbReference type="Proteomes" id="UP000677305">
    <property type="component" value="Chromosome"/>
</dbReference>
<dbReference type="GO" id="GO:0042956">
    <property type="term" value="P:maltodextrin transmembrane transport"/>
    <property type="evidence" value="ECO:0007669"/>
    <property type="project" value="TreeGrafter"/>
</dbReference>
<feature type="transmembrane region" description="Helical" evidence="7">
    <location>
        <begin position="121"/>
        <end position="146"/>
    </location>
</feature>
<dbReference type="KEGG" id="vgu:HYG85_20030"/>
<dbReference type="GO" id="GO:0015423">
    <property type="term" value="F:ABC-type maltose transporter activity"/>
    <property type="evidence" value="ECO:0007669"/>
    <property type="project" value="TreeGrafter"/>
</dbReference>
<evidence type="ECO:0000313" key="9">
    <source>
        <dbReference type="EMBL" id="QUH31083.1"/>
    </source>
</evidence>
<gene>
    <name evidence="9" type="ORF">HYG85_20030</name>
</gene>
<keyword evidence="4 7" id="KW-0812">Transmembrane</keyword>
<dbReference type="AlphaFoldDB" id="A0A8J8MDW2"/>
<feature type="transmembrane region" description="Helical" evidence="7">
    <location>
        <begin position="83"/>
        <end position="109"/>
    </location>
</feature>
<dbReference type="RefSeq" id="WP_212691160.1">
    <property type="nucleotide sequence ID" value="NZ_CP058561.1"/>
</dbReference>
<dbReference type="InterPro" id="IPR035906">
    <property type="entry name" value="MetI-like_sf"/>
</dbReference>
<proteinExistence type="inferred from homology"/>
<keyword evidence="3" id="KW-1003">Cell membrane</keyword>
<evidence type="ECO:0000256" key="3">
    <source>
        <dbReference type="ARBA" id="ARBA00022475"/>
    </source>
</evidence>
<keyword evidence="5 7" id="KW-1133">Transmembrane helix</keyword>
<dbReference type="Pfam" id="PF00528">
    <property type="entry name" value="BPD_transp_1"/>
    <property type="match status" value="1"/>
</dbReference>
<sequence length="291" mass="32317">MTVLTNKKINNKTFIDNVKEVLAYIGIYSVLLIFAFVILYPVIWIVGSSFTEGSSLATATAIPRNPSLRNYIRLLEETKYKQWYLNTLTIAVINMGVSVVLTGTMGYVFARLKFAGKKFGLLSILILQMFPSFMGMIAIYVLFLNFGLLDQPLALVLIYATGQIPYNTWLVKGYLKNVPISLDEAAYIDGATKFQTFKRIILPLMSPILTFVAVTQFMAPWFDFILPSFLISSDEKKTLAVGLYELINGLANNNFTMFAAGSVLVAAPVALLYLFLQKYLVEGLSAGANKG</sequence>
<dbReference type="SUPFAM" id="SSF161098">
    <property type="entry name" value="MetI-like"/>
    <property type="match status" value="1"/>
</dbReference>
<dbReference type="PANTHER" id="PTHR32243">
    <property type="entry name" value="MALTOSE TRANSPORT SYSTEM PERMEASE-RELATED"/>
    <property type="match status" value="1"/>
</dbReference>